<proteinExistence type="predicted"/>
<dbReference type="EMBL" id="LAZR01069402">
    <property type="protein sequence ID" value="KKK47773.1"/>
    <property type="molecule type" value="Genomic_DNA"/>
</dbReference>
<dbReference type="AlphaFoldDB" id="A0A0F8VTT0"/>
<feature type="non-terminal residue" evidence="1">
    <location>
        <position position="1"/>
    </location>
</feature>
<name>A0A0F8VTT0_9ZZZZ</name>
<gene>
    <name evidence="1" type="ORF">LCGC14_3151820</name>
</gene>
<comment type="caution">
    <text evidence="1">The sequence shown here is derived from an EMBL/GenBank/DDBJ whole genome shotgun (WGS) entry which is preliminary data.</text>
</comment>
<organism evidence="1">
    <name type="scientific">marine sediment metagenome</name>
    <dbReference type="NCBI Taxonomy" id="412755"/>
    <lineage>
        <taxon>unclassified sequences</taxon>
        <taxon>metagenomes</taxon>
        <taxon>ecological metagenomes</taxon>
    </lineage>
</organism>
<protein>
    <submittedName>
        <fullName evidence="1">Uncharacterized protein</fullName>
    </submittedName>
</protein>
<evidence type="ECO:0000313" key="1">
    <source>
        <dbReference type="EMBL" id="KKK47773.1"/>
    </source>
</evidence>
<accession>A0A0F8VTT0</accession>
<reference evidence="1" key="1">
    <citation type="journal article" date="2015" name="Nature">
        <title>Complex archaea that bridge the gap between prokaryotes and eukaryotes.</title>
        <authorList>
            <person name="Spang A."/>
            <person name="Saw J.H."/>
            <person name="Jorgensen S.L."/>
            <person name="Zaremba-Niedzwiedzka K."/>
            <person name="Martijn J."/>
            <person name="Lind A.E."/>
            <person name="van Eijk R."/>
            <person name="Schleper C."/>
            <person name="Guy L."/>
            <person name="Ettema T.J."/>
        </authorList>
    </citation>
    <scope>NUCLEOTIDE SEQUENCE</scope>
</reference>
<sequence length="175" mass="20953">LFMSLLNTIRQKRLFIFLVLPDFFDLSKNIAIFRSRWLIHCYSESFGDVGRFVMFDRKSKKQLYIRGKQYENYSAVRADFRGVFTNADSPRFNWSRYENDIKPKAMELSFRKDEAEKKSIVQRNKLMLLLRKKYKYRVTVISDLLGMEYTYTAKLIKIAERNATPEFLKTLVPKE</sequence>